<feature type="transmembrane region" description="Helical" evidence="7">
    <location>
        <begin position="58"/>
        <end position="79"/>
    </location>
</feature>
<dbReference type="PANTHER" id="PTHR13439:SF4">
    <property type="entry name" value="TLC DOMAIN-CONTAINING PROTEIN"/>
    <property type="match status" value="1"/>
</dbReference>
<dbReference type="PROSITE" id="PS50922">
    <property type="entry name" value="TLC"/>
    <property type="match status" value="1"/>
</dbReference>
<dbReference type="GO" id="GO:0097035">
    <property type="term" value="P:regulation of membrane lipid distribution"/>
    <property type="evidence" value="ECO:0007669"/>
    <property type="project" value="TreeGrafter"/>
</dbReference>
<dbReference type="AlphaFoldDB" id="A0AAN9FXP9"/>
<evidence type="ECO:0000313" key="10">
    <source>
        <dbReference type="Proteomes" id="UP001374579"/>
    </source>
</evidence>
<dbReference type="GO" id="GO:0005886">
    <property type="term" value="C:plasma membrane"/>
    <property type="evidence" value="ECO:0007669"/>
    <property type="project" value="TreeGrafter"/>
</dbReference>
<evidence type="ECO:0000256" key="7">
    <source>
        <dbReference type="SAM" id="Phobius"/>
    </source>
</evidence>
<dbReference type="InterPro" id="IPR050846">
    <property type="entry name" value="TLCD"/>
</dbReference>
<dbReference type="Proteomes" id="UP001374579">
    <property type="component" value="Unassembled WGS sequence"/>
</dbReference>
<accession>A0AAN9FXP9</accession>
<comment type="caution">
    <text evidence="9">The sequence shown here is derived from an EMBL/GenBank/DDBJ whole genome shotgun (WGS) entry which is preliminary data.</text>
</comment>
<dbReference type="InterPro" id="IPR006634">
    <property type="entry name" value="TLC-dom"/>
</dbReference>
<protein>
    <recommendedName>
        <fullName evidence="8">TLC domain-containing protein</fullName>
    </recommendedName>
</protein>
<evidence type="ECO:0000256" key="4">
    <source>
        <dbReference type="ARBA" id="ARBA00023136"/>
    </source>
</evidence>
<evidence type="ECO:0000256" key="1">
    <source>
        <dbReference type="ARBA" id="ARBA00004141"/>
    </source>
</evidence>
<name>A0AAN9FXP9_9CAEN</name>
<dbReference type="GO" id="GO:0055091">
    <property type="term" value="P:phospholipid homeostasis"/>
    <property type="evidence" value="ECO:0007669"/>
    <property type="project" value="TreeGrafter"/>
</dbReference>
<proteinExistence type="predicted"/>
<evidence type="ECO:0000256" key="5">
    <source>
        <dbReference type="PROSITE-ProRule" id="PRU00205"/>
    </source>
</evidence>
<keyword evidence="10" id="KW-1185">Reference proteome</keyword>
<feature type="transmembrane region" description="Helical" evidence="7">
    <location>
        <begin position="220"/>
        <end position="242"/>
    </location>
</feature>
<evidence type="ECO:0000256" key="3">
    <source>
        <dbReference type="ARBA" id="ARBA00022989"/>
    </source>
</evidence>
<evidence type="ECO:0000313" key="9">
    <source>
        <dbReference type="EMBL" id="KAK7087380.1"/>
    </source>
</evidence>
<dbReference type="GO" id="GO:0071709">
    <property type="term" value="P:membrane assembly"/>
    <property type="evidence" value="ECO:0007669"/>
    <property type="project" value="TreeGrafter"/>
</dbReference>
<keyword evidence="4 5" id="KW-0472">Membrane</keyword>
<gene>
    <name evidence="9" type="ORF">V1264_021440</name>
</gene>
<dbReference type="GO" id="GO:0007009">
    <property type="term" value="P:plasma membrane organization"/>
    <property type="evidence" value="ECO:0007669"/>
    <property type="project" value="TreeGrafter"/>
</dbReference>
<feature type="transmembrane region" description="Helical" evidence="7">
    <location>
        <begin position="148"/>
        <end position="166"/>
    </location>
</feature>
<dbReference type="EMBL" id="JBAMIC010004070">
    <property type="protein sequence ID" value="KAK7087380.1"/>
    <property type="molecule type" value="Genomic_DNA"/>
</dbReference>
<feature type="region of interest" description="Disordered" evidence="6">
    <location>
        <begin position="253"/>
        <end position="307"/>
    </location>
</feature>
<evidence type="ECO:0000256" key="6">
    <source>
        <dbReference type="SAM" id="MobiDB-lite"/>
    </source>
</evidence>
<dbReference type="Pfam" id="PF03798">
    <property type="entry name" value="TRAM_LAG1_CLN8"/>
    <property type="match status" value="1"/>
</dbReference>
<comment type="subcellular location">
    <subcellularLocation>
        <location evidence="1">Membrane</location>
        <topology evidence="1">Multi-pass membrane protein</topology>
    </subcellularLocation>
</comment>
<sequence length="307" mass="35030">MENIDHDREAGRQLDDHFIVITLFLSVLFFGVINELLRHAPRHYVILQRTSEWRFRNLAISWVHAALCAMGCIYCYFKYGQYVESLAVLFDFEPLPAFLLTAFSAGYFIYDLLEHIREGKALALWEVMLHHIAVISIFTYNLTYHFCVAFAVLALSVEINSVFLHARKLLQMLDVPFSHWLYRTIVALNLVTFAVFRGMALALIWAGFLTNTHRCSATYTVSLTITMVFMTIINLVLFWRLLKSDILRSRRGKTTKVNGEVRENGHRGKTDSLSNGGGSHKAKDSCQINNNASPGNGHKVLHRTKAS</sequence>
<keyword evidence="3 7" id="KW-1133">Transmembrane helix</keyword>
<evidence type="ECO:0000259" key="8">
    <source>
        <dbReference type="PROSITE" id="PS50922"/>
    </source>
</evidence>
<keyword evidence="2 5" id="KW-0812">Transmembrane</keyword>
<feature type="transmembrane region" description="Helical" evidence="7">
    <location>
        <begin position="85"/>
        <end position="110"/>
    </location>
</feature>
<organism evidence="9 10">
    <name type="scientific">Littorina saxatilis</name>
    <dbReference type="NCBI Taxonomy" id="31220"/>
    <lineage>
        <taxon>Eukaryota</taxon>
        <taxon>Metazoa</taxon>
        <taxon>Spiralia</taxon>
        <taxon>Lophotrochozoa</taxon>
        <taxon>Mollusca</taxon>
        <taxon>Gastropoda</taxon>
        <taxon>Caenogastropoda</taxon>
        <taxon>Littorinimorpha</taxon>
        <taxon>Littorinoidea</taxon>
        <taxon>Littorinidae</taxon>
        <taxon>Littorina</taxon>
    </lineage>
</organism>
<dbReference type="SMART" id="SM00724">
    <property type="entry name" value="TLC"/>
    <property type="match status" value="1"/>
</dbReference>
<feature type="domain" description="TLC" evidence="8">
    <location>
        <begin position="50"/>
        <end position="252"/>
    </location>
</feature>
<feature type="compositionally biased region" description="Basic and acidic residues" evidence="6">
    <location>
        <begin position="259"/>
        <end position="270"/>
    </location>
</feature>
<evidence type="ECO:0000256" key="2">
    <source>
        <dbReference type="ARBA" id="ARBA00022692"/>
    </source>
</evidence>
<dbReference type="PANTHER" id="PTHR13439">
    <property type="entry name" value="CT120 PROTEIN"/>
    <property type="match status" value="1"/>
</dbReference>
<feature type="transmembrane region" description="Helical" evidence="7">
    <location>
        <begin position="122"/>
        <end position="142"/>
    </location>
</feature>
<feature type="transmembrane region" description="Helical" evidence="7">
    <location>
        <begin position="18"/>
        <end position="37"/>
    </location>
</feature>
<feature type="transmembrane region" description="Helical" evidence="7">
    <location>
        <begin position="186"/>
        <end position="208"/>
    </location>
</feature>
<reference evidence="9 10" key="1">
    <citation type="submission" date="2024-02" db="EMBL/GenBank/DDBJ databases">
        <title>Chromosome-scale genome assembly of the rough periwinkle Littorina saxatilis.</title>
        <authorList>
            <person name="De Jode A."/>
            <person name="Faria R."/>
            <person name="Formenti G."/>
            <person name="Sims Y."/>
            <person name="Smith T.P."/>
            <person name="Tracey A."/>
            <person name="Wood J.M.D."/>
            <person name="Zagrodzka Z.B."/>
            <person name="Johannesson K."/>
            <person name="Butlin R.K."/>
            <person name="Leder E.H."/>
        </authorList>
    </citation>
    <scope>NUCLEOTIDE SEQUENCE [LARGE SCALE GENOMIC DNA]</scope>
    <source>
        <strain evidence="9">Snail1</strain>
        <tissue evidence="9">Muscle</tissue>
    </source>
</reference>